<dbReference type="InterPro" id="IPR033124">
    <property type="entry name" value="Ser_caboxypep_his_AS"/>
</dbReference>
<dbReference type="PROSITE" id="PS00131">
    <property type="entry name" value="CARBOXYPEPT_SER_SER"/>
    <property type="match status" value="1"/>
</dbReference>
<dbReference type="InterPro" id="IPR001563">
    <property type="entry name" value="Peptidase_S10"/>
</dbReference>
<dbReference type="InterPro" id="IPR043130">
    <property type="entry name" value="CDP-OH_PTrfase_TM_dom"/>
</dbReference>
<dbReference type="GO" id="GO:0008654">
    <property type="term" value="P:phospholipid biosynthetic process"/>
    <property type="evidence" value="ECO:0007669"/>
    <property type="project" value="InterPro"/>
</dbReference>
<dbReference type="Proteomes" id="UP000663856">
    <property type="component" value="Unassembled WGS sequence"/>
</dbReference>
<dbReference type="InterPro" id="IPR000462">
    <property type="entry name" value="CDP-OH_P_trans"/>
</dbReference>
<evidence type="ECO:0000256" key="5">
    <source>
        <dbReference type="ARBA" id="ARBA00022801"/>
    </source>
</evidence>
<keyword evidence="2 7" id="KW-0121">Carboxypeptidase</keyword>
<name>A0A816Y9V4_9BILA</name>
<evidence type="ECO:0000256" key="6">
    <source>
        <dbReference type="ARBA" id="ARBA00023180"/>
    </source>
</evidence>
<dbReference type="PROSITE" id="PS00560">
    <property type="entry name" value="CARBOXYPEPT_SER_HIS"/>
    <property type="match status" value="1"/>
</dbReference>
<keyword evidence="8" id="KW-0812">Transmembrane</keyword>
<dbReference type="Pfam" id="PF00450">
    <property type="entry name" value="Peptidase_S10"/>
    <property type="match status" value="1"/>
</dbReference>
<dbReference type="GO" id="GO:0016020">
    <property type="term" value="C:membrane"/>
    <property type="evidence" value="ECO:0007669"/>
    <property type="project" value="InterPro"/>
</dbReference>
<keyword evidence="8" id="KW-0472">Membrane</keyword>
<dbReference type="AlphaFoldDB" id="A0A816Y9V4"/>
<evidence type="ECO:0000256" key="2">
    <source>
        <dbReference type="ARBA" id="ARBA00022645"/>
    </source>
</evidence>
<feature type="transmembrane region" description="Helical" evidence="8">
    <location>
        <begin position="156"/>
        <end position="174"/>
    </location>
</feature>
<reference evidence="9" key="1">
    <citation type="submission" date="2021-02" db="EMBL/GenBank/DDBJ databases">
        <authorList>
            <person name="Nowell W R."/>
        </authorList>
    </citation>
    <scope>NUCLEOTIDE SEQUENCE</scope>
</reference>
<sequence length="660" mass="75981">MTTHNVTNINVNGWSVVFNVPNTLCWIRIVLMFVSIRYFGQQKYLLFAIFHTVSGFLDSFDGILARSLNQKSLLGEYFEYILDKYAHFIMYACIGLLYQSYIVYFFFEIALELWTTMFDSHIRAISRTDKSWLHGPTFLSTTCSVSIYHSPNLRLLNWYGPDIFHTVLVLRYILINDNKKNLTRYIQRYISLDTVYLIMKCVLIFTGFFAILRTSITSCFLFDNLYRLEPLSDSFTWDPGQPLFLSRYIESGQIDQARNLSRVNLQPDYSYPSYSGYLTVNKTLQSNLFFWFFPAQSGNASAPVVVWLQGGPGASSLFGLFAEQGPIMVDKEKKLHPSATTWNMKYHLLYIDQPVGTGYSFTKSEDGYVTNEDEVARDLYSMLTQFFQIYYEYAASPFYVTGESYGGKYVPAIVYKIHVENPQAKIKINLKGMAIGDGLIDPYNQWDYGPVMYQFGLIDERQLEFVNLQTALARNAIRLQQYALAYDLFGNLFDEFYSNSTGLNDVYNYLLTQSPEAFGYYVPWVTASENRLKIHVGNLTYNDGGRVQKGLSNDVMQTIVGKVAVIVNNYKVLIYNGLLDVIIASSVTMNWVDKLQWQHADEFRSAERKVWKVKDTDTEVAGYLKQYNSFFVAWVRNAGHMVPADQPRAAFDLIDRFVSA</sequence>
<feature type="transmembrane region" description="Helical" evidence="8">
    <location>
        <begin position="44"/>
        <end position="65"/>
    </location>
</feature>
<protein>
    <recommendedName>
        <fullName evidence="7">Carboxypeptidase</fullName>
        <ecNumber evidence="7">3.4.16.-</ecNumber>
    </recommendedName>
</protein>
<dbReference type="FunFam" id="3.40.50.1820:FF:000096">
    <property type="entry name" value="Carboxypeptidase vitellogenic-like"/>
    <property type="match status" value="1"/>
</dbReference>
<dbReference type="GO" id="GO:0016780">
    <property type="term" value="F:phosphotransferase activity, for other substituted phosphate groups"/>
    <property type="evidence" value="ECO:0007669"/>
    <property type="project" value="InterPro"/>
</dbReference>
<keyword evidence="4" id="KW-0732">Signal</keyword>
<dbReference type="GO" id="GO:0004185">
    <property type="term" value="F:serine-type carboxypeptidase activity"/>
    <property type="evidence" value="ECO:0007669"/>
    <property type="project" value="UniProtKB-UniRule"/>
</dbReference>
<dbReference type="Pfam" id="PF01066">
    <property type="entry name" value="CDP-OH_P_transf"/>
    <property type="match status" value="1"/>
</dbReference>
<dbReference type="EMBL" id="CAJNRF010014554">
    <property type="protein sequence ID" value="CAF2157962.1"/>
    <property type="molecule type" value="Genomic_DNA"/>
</dbReference>
<evidence type="ECO:0000256" key="4">
    <source>
        <dbReference type="ARBA" id="ARBA00022729"/>
    </source>
</evidence>
<evidence type="ECO:0000256" key="7">
    <source>
        <dbReference type="RuleBase" id="RU361156"/>
    </source>
</evidence>
<keyword evidence="5 7" id="KW-0378">Hydrolase</keyword>
<dbReference type="PRINTS" id="PR00724">
    <property type="entry name" value="CRBOXYPTASEC"/>
</dbReference>
<dbReference type="SUPFAM" id="SSF53474">
    <property type="entry name" value="alpha/beta-Hydrolases"/>
    <property type="match status" value="1"/>
</dbReference>
<keyword evidence="8" id="KW-1133">Transmembrane helix</keyword>
<feature type="transmembrane region" description="Helical" evidence="8">
    <location>
        <begin position="85"/>
        <end position="111"/>
    </location>
</feature>
<proteinExistence type="inferred from homology"/>
<dbReference type="Gene3D" id="1.20.120.1760">
    <property type="match status" value="1"/>
</dbReference>
<comment type="caution">
    <text evidence="9">The sequence shown here is derived from an EMBL/GenBank/DDBJ whole genome shotgun (WGS) entry which is preliminary data.</text>
</comment>
<evidence type="ECO:0000256" key="3">
    <source>
        <dbReference type="ARBA" id="ARBA00022670"/>
    </source>
</evidence>
<comment type="similarity">
    <text evidence="1 7">Belongs to the peptidase S10 family.</text>
</comment>
<organism evidence="9 10">
    <name type="scientific">Rotaria magnacalcarata</name>
    <dbReference type="NCBI Taxonomy" id="392030"/>
    <lineage>
        <taxon>Eukaryota</taxon>
        <taxon>Metazoa</taxon>
        <taxon>Spiralia</taxon>
        <taxon>Gnathifera</taxon>
        <taxon>Rotifera</taxon>
        <taxon>Eurotatoria</taxon>
        <taxon>Bdelloidea</taxon>
        <taxon>Philodinida</taxon>
        <taxon>Philodinidae</taxon>
        <taxon>Rotaria</taxon>
    </lineage>
</organism>
<keyword evidence="3 7" id="KW-0645">Protease</keyword>
<accession>A0A816Y9V4</accession>
<evidence type="ECO:0000313" key="9">
    <source>
        <dbReference type="EMBL" id="CAF2157962.1"/>
    </source>
</evidence>
<dbReference type="Gene3D" id="3.40.50.1820">
    <property type="entry name" value="alpha/beta hydrolase"/>
    <property type="match status" value="1"/>
</dbReference>
<evidence type="ECO:0000256" key="8">
    <source>
        <dbReference type="SAM" id="Phobius"/>
    </source>
</evidence>
<feature type="transmembrane region" description="Helical" evidence="8">
    <location>
        <begin position="195"/>
        <end position="212"/>
    </location>
</feature>
<dbReference type="EC" id="3.4.16.-" evidence="7"/>
<keyword evidence="6" id="KW-0325">Glycoprotein</keyword>
<evidence type="ECO:0000313" key="10">
    <source>
        <dbReference type="Proteomes" id="UP000663856"/>
    </source>
</evidence>
<evidence type="ECO:0000256" key="1">
    <source>
        <dbReference type="ARBA" id="ARBA00009431"/>
    </source>
</evidence>
<dbReference type="InterPro" id="IPR029058">
    <property type="entry name" value="AB_hydrolase_fold"/>
</dbReference>
<dbReference type="GO" id="GO:0006508">
    <property type="term" value="P:proteolysis"/>
    <property type="evidence" value="ECO:0007669"/>
    <property type="project" value="UniProtKB-KW"/>
</dbReference>
<dbReference type="PANTHER" id="PTHR11802:SF472">
    <property type="entry name" value="SERINE CARBOXYPEPTIDASE CPVL-RELATED"/>
    <property type="match status" value="1"/>
</dbReference>
<feature type="transmembrane region" description="Helical" evidence="8">
    <location>
        <begin position="20"/>
        <end position="39"/>
    </location>
</feature>
<dbReference type="InterPro" id="IPR018202">
    <property type="entry name" value="Ser_caboxypep_ser_AS"/>
</dbReference>
<dbReference type="PANTHER" id="PTHR11802">
    <property type="entry name" value="SERINE PROTEASE FAMILY S10 SERINE CARBOXYPEPTIDASE"/>
    <property type="match status" value="1"/>
</dbReference>
<gene>
    <name evidence="9" type="ORF">WKI299_LOCUS31766</name>
</gene>